<dbReference type="eggNOG" id="ENOG50328RE">
    <property type="taxonomic scope" value="Bacteria"/>
</dbReference>
<gene>
    <name evidence="2" type="ordered locus">SULAZ_0924</name>
</gene>
<dbReference type="Proteomes" id="UP000001369">
    <property type="component" value="Chromosome"/>
</dbReference>
<feature type="transmembrane region" description="Helical" evidence="1">
    <location>
        <begin position="15"/>
        <end position="39"/>
    </location>
</feature>
<organism evidence="2 3">
    <name type="scientific">Sulfurihydrogenibium azorense (strain DSM 15241 / OCM 825 / Az-Fu1)</name>
    <dbReference type="NCBI Taxonomy" id="204536"/>
    <lineage>
        <taxon>Bacteria</taxon>
        <taxon>Pseudomonadati</taxon>
        <taxon>Aquificota</taxon>
        <taxon>Aquificia</taxon>
        <taxon>Aquificales</taxon>
        <taxon>Hydrogenothermaceae</taxon>
        <taxon>Sulfurihydrogenibium</taxon>
    </lineage>
</organism>
<feature type="transmembrane region" description="Helical" evidence="1">
    <location>
        <begin position="135"/>
        <end position="153"/>
    </location>
</feature>
<accession>C1DUW0</accession>
<feature type="transmembrane region" description="Helical" evidence="1">
    <location>
        <begin position="282"/>
        <end position="304"/>
    </location>
</feature>
<proteinExistence type="predicted"/>
<dbReference type="HOGENOM" id="CLU_908441_0_0_0"/>
<feature type="transmembrane region" description="Helical" evidence="1">
    <location>
        <begin position="221"/>
        <end position="241"/>
    </location>
</feature>
<sequence>MKFVITGNVRKNKGVYFGLWGFLIFALLFWLSGFLYYYINFGFGYESLFKYYFTDVDFPEKISIKQVIENVHINLFINSFLVFIILSIFNIFNYKPSIKLFIIVATSISGLLYSISDLIVYYLENILILKPVLFLAFQFFVGLSLFMSIYGLLKINSNPNLKLLKLNIALFSFGIIVFFLLNVLLFYNKIGFCVECVKTYYLGSQELYTKPKTLEGVFKVFYPHLIPLALISFTLIHLLFFTSFNKTLSLILGVFGFISSFIDNLSGLLIRYVSEVFSAVKLLSFFLLELSFIVGFLIVFVFSFKKEPV</sequence>
<dbReference type="KEGG" id="saf:SULAZ_0924"/>
<dbReference type="STRING" id="204536.SULAZ_0924"/>
<keyword evidence="1" id="KW-0472">Membrane</keyword>
<feature type="transmembrane region" description="Helical" evidence="1">
    <location>
        <begin position="165"/>
        <end position="187"/>
    </location>
</feature>
<protein>
    <submittedName>
        <fullName evidence="2">Putative membrane protein</fullName>
    </submittedName>
</protein>
<reference evidence="2 3" key="1">
    <citation type="journal article" date="2009" name="J. Bacteriol.">
        <title>Complete and draft genome sequences of six members of the Aquificales.</title>
        <authorList>
            <person name="Reysenbach A.L."/>
            <person name="Hamamura N."/>
            <person name="Podar M."/>
            <person name="Griffiths E."/>
            <person name="Ferreira S."/>
            <person name="Hochstein R."/>
            <person name="Heidelberg J."/>
            <person name="Johnson J."/>
            <person name="Mead D."/>
            <person name="Pohorille A."/>
            <person name="Sarmiento M."/>
            <person name="Schweighofer K."/>
            <person name="Seshadri R."/>
            <person name="Voytek M.A."/>
        </authorList>
    </citation>
    <scope>NUCLEOTIDE SEQUENCE [LARGE SCALE GENOMIC DNA]</scope>
    <source>
        <strain evidence="3">Az-Fu1 / DSM 15241 / OCM 825</strain>
    </source>
</reference>
<evidence type="ECO:0000313" key="3">
    <source>
        <dbReference type="Proteomes" id="UP000001369"/>
    </source>
</evidence>
<dbReference type="AlphaFoldDB" id="C1DUW0"/>
<name>C1DUW0_SULAA</name>
<keyword evidence="1" id="KW-0812">Transmembrane</keyword>
<keyword evidence="3" id="KW-1185">Reference proteome</keyword>
<keyword evidence="1" id="KW-1133">Transmembrane helix</keyword>
<dbReference type="OrthoDB" id="9814593at2"/>
<evidence type="ECO:0000256" key="1">
    <source>
        <dbReference type="SAM" id="Phobius"/>
    </source>
</evidence>
<feature type="transmembrane region" description="Helical" evidence="1">
    <location>
        <begin position="248"/>
        <end position="270"/>
    </location>
</feature>
<evidence type="ECO:0000313" key="2">
    <source>
        <dbReference type="EMBL" id="ACN98737.1"/>
    </source>
</evidence>
<feature type="transmembrane region" description="Helical" evidence="1">
    <location>
        <begin position="100"/>
        <end position="123"/>
    </location>
</feature>
<dbReference type="EMBL" id="CP001229">
    <property type="protein sequence ID" value="ACN98737.1"/>
    <property type="molecule type" value="Genomic_DNA"/>
</dbReference>
<dbReference type="RefSeq" id="WP_012674058.1">
    <property type="nucleotide sequence ID" value="NC_012438.1"/>
</dbReference>
<feature type="transmembrane region" description="Helical" evidence="1">
    <location>
        <begin position="75"/>
        <end position="93"/>
    </location>
</feature>